<reference evidence="8 9" key="2">
    <citation type="journal article" date="2021" name="Microorganisms">
        <title>The Ever-Expanding Pseudomonas Genus: Description of 43 New Species and Partition of the Pseudomonas putida Group.</title>
        <authorList>
            <person name="Girard L."/>
            <person name="Lood C."/>
            <person name="Hofte M."/>
            <person name="Vandamme P."/>
            <person name="Rokni-Zadeh H."/>
            <person name="van Noort V."/>
            <person name="Lavigne R."/>
            <person name="De Mot R."/>
        </authorList>
    </citation>
    <scope>NUCLEOTIDE SEQUENCE [LARGE SCALE GENOMIC DNA]</scope>
    <source>
        <strain evidence="8 9">RW8P3</strain>
    </source>
</reference>
<dbReference type="Gene3D" id="3.30.1890.10">
    <property type="entry name" value="FepE-like"/>
    <property type="match status" value="1"/>
</dbReference>
<dbReference type="InterPro" id="IPR050445">
    <property type="entry name" value="Bact_polysacc_biosynth/exp"/>
</dbReference>
<dbReference type="InterPro" id="IPR003856">
    <property type="entry name" value="LPS_length_determ_N"/>
</dbReference>
<evidence type="ECO:0000256" key="6">
    <source>
        <dbReference type="SAM" id="Phobius"/>
    </source>
</evidence>
<sequence>MSRAGYFEEMGFANLVVVIIKRWWLVLPVFILFSSISAYYAKRLPEIYEVKFGVVPPSVRDVADLNYGRLGVSGLKSYEVRLVYKAFVVGLHSAEVLRDFQSAWNAMKSANANSQKRTVLSDRINIYVPAVADADGRYTILVRGADPDLVAEHASAYMKFVGDLARREMIAGAQHELDQVRDAMAALLSLPVVEKNSADGGARIPGDNSAASIELQRYYQFYKNAKIDGSKVAVYRIEGEIPSQGRFVGPNRVLILFFGAFFGLIFGCCLAVGVHAIAGRSGVR</sequence>
<keyword evidence="3 6" id="KW-0812">Transmembrane</keyword>
<gene>
    <name evidence="8" type="ORF">HU752_009785</name>
</gene>
<reference evidence="8 9" key="1">
    <citation type="journal article" date="2020" name="Microorganisms">
        <title>Reliable Identification of Environmental Pseudomonas Isolates Using the rpoD Gene.</title>
        <authorList>
            <consortium name="The Broad Institute Genome Sequencing Platform"/>
            <person name="Girard L."/>
            <person name="Lood C."/>
            <person name="Rokni-Zadeh H."/>
            <person name="van Noort V."/>
            <person name="Lavigne R."/>
            <person name="De Mot R."/>
        </authorList>
    </citation>
    <scope>NUCLEOTIDE SEQUENCE [LARGE SCALE GENOMIC DNA]</scope>
    <source>
        <strain evidence="8 9">RW8P3</strain>
    </source>
</reference>
<keyword evidence="9" id="KW-1185">Reference proteome</keyword>
<evidence type="ECO:0000256" key="1">
    <source>
        <dbReference type="ARBA" id="ARBA00004651"/>
    </source>
</evidence>
<evidence type="ECO:0000313" key="8">
    <source>
        <dbReference type="EMBL" id="QXI30217.1"/>
    </source>
</evidence>
<keyword evidence="2" id="KW-1003">Cell membrane</keyword>
<dbReference type="PANTHER" id="PTHR32309">
    <property type="entry name" value="TYROSINE-PROTEIN KINASE"/>
    <property type="match status" value="1"/>
</dbReference>
<dbReference type="RefSeq" id="WP_186677277.1">
    <property type="nucleotide sequence ID" value="NZ_CP077093.1"/>
</dbReference>
<dbReference type="AlphaFoldDB" id="A0A9E6PNT3"/>
<evidence type="ECO:0000256" key="5">
    <source>
        <dbReference type="ARBA" id="ARBA00023136"/>
    </source>
</evidence>
<accession>A0A9E6PNT3</accession>
<evidence type="ECO:0000313" key="9">
    <source>
        <dbReference type="Proteomes" id="UP000634530"/>
    </source>
</evidence>
<evidence type="ECO:0000256" key="4">
    <source>
        <dbReference type="ARBA" id="ARBA00022989"/>
    </source>
</evidence>
<dbReference type="Pfam" id="PF02706">
    <property type="entry name" value="Wzz"/>
    <property type="match status" value="1"/>
</dbReference>
<feature type="transmembrane region" description="Helical" evidence="6">
    <location>
        <begin position="253"/>
        <end position="278"/>
    </location>
</feature>
<protein>
    <recommendedName>
        <fullName evidence="7">Polysaccharide chain length determinant N-terminal domain-containing protein</fullName>
    </recommendedName>
</protein>
<dbReference type="KEGG" id="pvw:HU752_009785"/>
<dbReference type="EMBL" id="CP077093">
    <property type="protein sequence ID" value="QXI30217.1"/>
    <property type="molecule type" value="Genomic_DNA"/>
</dbReference>
<proteinExistence type="predicted"/>
<dbReference type="SUPFAM" id="SSF160355">
    <property type="entry name" value="Bacterial polysaccharide co-polymerase-like"/>
    <property type="match status" value="1"/>
</dbReference>
<evidence type="ECO:0000256" key="3">
    <source>
        <dbReference type="ARBA" id="ARBA00022692"/>
    </source>
</evidence>
<dbReference type="GO" id="GO:0005886">
    <property type="term" value="C:plasma membrane"/>
    <property type="evidence" value="ECO:0007669"/>
    <property type="project" value="UniProtKB-SubCell"/>
</dbReference>
<dbReference type="Proteomes" id="UP000634530">
    <property type="component" value="Chromosome"/>
</dbReference>
<evidence type="ECO:0000256" key="2">
    <source>
        <dbReference type="ARBA" id="ARBA00022475"/>
    </source>
</evidence>
<organism evidence="8 9">
    <name type="scientific">Pseudomonas vanderleydeniana</name>
    <dbReference type="NCBI Taxonomy" id="2745495"/>
    <lineage>
        <taxon>Bacteria</taxon>
        <taxon>Pseudomonadati</taxon>
        <taxon>Pseudomonadota</taxon>
        <taxon>Gammaproteobacteria</taxon>
        <taxon>Pseudomonadales</taxon>
        <taxon>Pseudomonadaceae</taxon>
        <taxon>Pseudomonas</taxon>
    </lineage>
</organism>
<feature type="transmembrane region" description="Helical" evidence="6">
    <location>
        <begin position="23"/>
        <end position="41"/>
    </location>
</feature>
<evidence type="ECO:0000259" key="7">
    <source>
        <dbReference type="Pfam" id="PF02706"/>
    </source>
</evidence>
<feature type="domain" description="Polysaccharide chain length determinant N-terminal" evidence="7">
    <location>
        <begin position="9"/>
        <end position="97"/>
    </location>
</feature>
<keyword evidence="4 6" id="KW-1133">Transmembrane helix</keyword>
<dbReference type="PANTHER" id="PTHR32309:SF31">
    <property type="entry name" value="CAPSULAR EXOPOLYSACCHARIDE FAMILY"/>
    <property type="match status" value="1"/>
</dbReference>
<comment type="subcellular location">
    <subcellularLocation>
        <location evidence="1">Cell membrane</location>
        <topology evidence="1">Multi-pass membrane protein</topology>
    </subcellularLocation>
</comment>
<keyword evidence="5 6" id="KW-0472">Membrane</keyword>
<name>A0A9E6PNT3_9PSED</name>